<dbReference type="GO" id="GO:0018996">
    <property type="term" value="P:molting cycle, collagen and cuticulin-based cuticle"/>
    <property type="evidence" value="ECO:0007669"/>
    <property type="project" value="TreeGrafter"/>
</dbReference>
<name>A0A158Q614_DRAME</name>
<sequence length="361" mass="42335">LAYWSLSIYGILRVKSDIVLKKLLIADSPLNQVYDMRKKYIFPEYSFVTVFVNNVGNLLKTERIERIKSLVNSFEEIPECNGPHFTQIWIREYEQYRKNMDENIDDEKERSNFYSMDDIREFLNWPENRRWGGYMKINNETNSIDNFFFIVIYHGQHLADYNERHRMLHLWRFIADKYQDLSVSVFDDGAQFIDQLEILKPLTVQSSLGTLIAMTMVCYLFMYTIPSVIIASCCTLSIFIGVFGFLTMWNITLDPLSMSTLILTIGLSVEFSAHISYHYFRNAFEINSSCKIQRMVRCFCHIGYPLFQCCISTMLYILCFLFVDSYTSEIFVKAIITVMSLGMIHAFIIMPVVLCASSRYN</sequence>
<evidence type="ECO:0000313" key="2">
    <source>
        <dbReference type="Proteomes" id="UP000038040"/>
    </source>
</evidence>
<dbReference type="InterPro" id="IPR051697">
    <property type="entry name" value="Patched_domain-protein"/>
</dbReference>
<dbReference type="PANTHER" id="PTHR10796">
    <property type="entry name" value="PATCHED-RELATED"/>
    <property type="match status" value="1"/>
</dbReference>
<feature type="transmembrane region" description="Helical" evidence="1">
    <location>
        <begin position="261"/>
        <end position="280"/>
    </location>
</feature>
<reference evidence="3" key="1">
    <citation type="submission" date="2016-04" db="UniProtKB">
        <authorList>
            <consortium name="WormBaseParasite"/>
        </authorList>
    </citation>
    <scope>IDENTIFICATION</scope>
</reference>
<dbReference type="PANTHER" id="PTHR10796:SF95">
    <property type="entry name" value="SSD DOMAIN-CONTAINING PROTEIN"/>
    <property type="match status" value="1"/>
</dbReference>
<dbReference type="Gene3D" id="1.20.1640.10">
    <property type="entry name" value="Multidrug efflux transporter AcrB transmembrane domain"/>
    <property type="match status" value="1"/>
</dbReference>
<dbReference type="GO" id="GO:0005886">
    <property type="term" value="C:plasma membrane"/>
    <property type="evidence" value="ECO:0007669"/>
    <property type="project" value="TreeGrafter"/>
</dbReference>
<dbReference type="WBParaSite" id="DME_0000880801-mRNA-1">
    <property type="protein sequence ID" value="DME_0000880801-mRNA-1"/>
    <property type="gene ID" value="DME_0000880801"/>
</dbReference>
<feature type="transmembrane region" description="Helical" evidence="1">
    <location>
        <begin position="202"/>
        <end position="221"/>
    </location>
</feature>
<dbReference type="GO" id="GO:0030659">
    <property type="term" value="C:cytoplasmic vesicle membrane"/>
    <property type="evidence" value="ECO:0007669"/>
    <property type="project" value="TreeGrafter"/>
</dbReference>
<feature type="transmembrane region" description="Helical" evidence="1">
    <location>
        <begin position="228"/>
        <end position="249"/>
    </location>
</feature>
<organism evidence="2 3">
    <name type="scientific">Dracunculus medinensis</name>
    <name type="common">Guinea worm</name>
    <dbReference type="NCBI Taxonomy" id="318479"/>
    <lineage>
        <taxon>Eukaryota</taxon>
        <taxon>Metazoa</taxon>
        <taxon>Ecdysozoa</taxon>
        <taxon>Nematoda</taxon>
        <taxon>Chromadorea</taxon>
        <taxon>Rhabditida</taxon>
        <taxon>Spirurina</taxon>
        <taxon>Dracunculoidea</taxon>
        <taxon>Dracunculidae</taxon>
        <taxon>Dracunculus</taxon>
    </lineage>
</organism>
<keyword evidence="1" id="KW-0472">Membrane</keyword>
<dbReference type="Proteomes" id="UP000038040">
    <property type="component" value="Unplaced"/>
</dbReference>
<keyword evidence="1" id="KW-1133">Transmembrane helix</keyword>
<feature type="transmembrane region" description="Helical" evidence="1">
    <location>
        <begin position="301"/>
        <end position="323"/>
    </location>
</feature>
<accession>A0A158Q614</accession>
<proteinExistence type="predicted"/>
<feature type="transmembrane region" description="Helical" evidence="1">
    <location>
        <begin position="335"/>
        <end position="356"/>
    </location>
</feature>
<dbReference type="SUPFAM" id="SSF82866">
    <property type="entry name" value="Multidrug efflux transporter AcrB transmembrane domain"/>
    <property type="match status" value="1"/>
</dbReference>
<evidence type="ECO:0000313" key="3">
    <source>
        <dbReference type="WBParaSite" id="DME_0000880801-mRNA-1"/>
    </source>
</evidence>
<evidence type="ECO:0000256" key="1">
    <source>
        <dbReference type="SAM" id="Phobius"/>
    </source>
</evidence>
<dbReference type="GO" id="GO:0006897">
    <property type="term" value="P:endocytosis"/>
    <property type="evidence" value="ECO:0007669"/>
    <property type="project" value="TreeGrafter"/>
</dbReference>
<dbReference type="AlphaFoldDB" id="A0A158Q614"/>
<keyword evidence="1" id="KW-0812">Transmembrane</keyword>
<protein>
    <submittedName>
        <fullName evidence="3">SSD domain-containing protein</fullName>
    </submittedName>
</protein>